<comment type="caution">
    <text evidence="1">The sequence shown here is derived from an EMBL/GenBank/DDBJ whole genome shotgun (WGS) entry which is preliminary data.</text>
</comment>
<sequence length="187" mass="20347">MADQGSEGLLSPYLRRKRIQAAAPYLTGRTLDFGCGSGALAAQIDAGNYVGVEIDSLSLRLALKCFPKHAFVAKSPELSEKFDTVVSLAVIEHVKDSADFLRTLAAYMRESPSSRIVVTTPHPSVDWVHHLGASIGLFSKHASEEHEALLDRSKLEAAGKQAGLDLIYYRRFLFGANQIAIYAKSAL</sequence>
<keyword evidence="1" id="KW-0808">Transferase</keyword>
<dbReference type="Gene3D" id="3.40.50.150">
    <property type="entry name" value="Vaccinia Virus protein VP39"/>
    <property type="match status" value="1"/>
</dbReference>
<keyword evidence="1" id="KW-0489">Methyltransferase</keyword>
<dbReference type="RefSeq" id="WP_162366840.1">
    <property type="nucleotide sequence ID" value="NZ_WUBS01000010.1"/>
</dbReference>
<organism evidence="1 2">
    <name type="scientific">Acerihabitans arboris</name>
    <dbReference type="NCBI Taxonomy" id="2691583"/>
    <lineage>
        <taxon>Bacteria</taxon>
        <taxon>Pseudomonadati</taxon>
        <taxon>Pseudomonadota</taxon>
        <taxon>Gammaproteobacteria</taxon>
        <taxon>Enterobacterales</taxon>
        <taxon>Pectobacteriaceae</taxon>
        <taxon>Acerihabitans</taxon>
    </lineage>
</organism>
<dbReference type="EMBL" id="WUBS01000010">
    <property type="protein sequence ID" value="NDL64128.1"/>
    <property type="molecule type" value="Genomic_DNA"/>
</dbReference>
<accession>A0A845SNL8</accession>
<reference evidence="1 2" key="1">
    <citation type="submission" date="2019-12" db="EMBL/GenBank/DDBJ databases">
        <authorList>
            <person name="Lee S.D."/>
        </authorList>
    </citation>
    <scope>NUCLEOTIDE SEQUENCE [LARGE SCALE GENOMIC DNA]</scope>
    <source>
        <strain evidence="1 2">SAP-6</strain>
    </source>
</reference>
<name>A0A845SNL8_9GAMM</name>
<dbReference type="AlphaFoldDB" id="A0A845SNL8"/>
<evidence type="ECO:0000313" key="2">
    <source>
        <dbReference type="Proteomes" id="UP000461443"/>
    </source>
</evidence>
<dbReference type="GO" id="GO:0008168">
    <property type="term" value="F:methyltransferase activity"/>
    <property type="evidence" value="ECO:0007669"/>
    <property type="project" value="UniProtKB-KW"/>
</dbReference>
<proteinExistence type="predicted"/>
<dbReference type="Pfam" id="PF13489">
    <property type="entry name" value="Methyltransf_23"/>
    <property type="match status" value="1"/>
</dbReference>
<protein>
    <submittedName>
        <fullName evidence="1">Methyltransferase domain-containing protein</fullName>
    </submittedName>
</protein>
<dbReference type="GO" id="GO:0032259">
    <property type="term" value="P:methylation"/>
    <property type="evidence" value="ECO:0007669"/>
    <property type="project" value="UniProtKB-KW"/>
</dbReference>
<reference evidence="1 2" key="2">
    <citation type="submission" date="2020-02" db="EMBL/GenBank/DDBJ databases">
        <title>The new genus of Enterobacteriales.</title>
        <authorList>
            <person name="Kim I.S."/>
        </authorList>
    </citation>
    <scope>NUCLEOTIDE SEQUENCE [LARGE SCALE GENOMIC DNA]</scope>
    <source>
        <strain evidence="1 2">SAP-6</strain>
    </source>
</reference>
<dbReference type="InterPro" id="IPR029063">
    <property type="entry name" value="SAM-dependent_MTases_sf"/>
</dbReference>
<keyword evidence="2" id="KW-1185">Reference proteome</keyword>
<gene>
    <name evidence="1" type="ORF">GRH90_15400</name>
</gene>
<evidence type="ECO:0000313" key="1">
    <source>
        <dbReference type="EMBL" id="NDL64128.1"/>
    </source>
</evidence>
<dbReference type="Proteomes" id="UP000461443">
    <property type="component" value="Unassembled WGS sequence"/>
</dbReference>
<dbReference type="SUPFAM" id="SSF53335">
    <property type="entry name" value="S-adenosyl-L-methionine-dependent methyltransferases"/>
    <property type="match status" value="1"/>
</dbReference>
<dbReference type="CDD" id="cd02440">
    <property type="entry name" value="AdoMet_MTases"/>
    <property type="match status" value="1"/>
</dbReference>